<comment type="caution">
    <text evidence="1">The sequence shown here is derived from an EMBL/GenBank/DDBJ whole genome shotgun (WGS) entry which is preliminary data.</text>
</comment>
<sequence>MKCMIAVLTGDIIQSKRTAPNQWLPILKQELQRCGDGPETWEIFRGDSFQCMLQPKDALFMAILIKAGIKQISVLDIRIGIGIGDVSYKGERITESNGSAFVNSGTSFDTLKKSTLDVKTPWPDFDKTLKVMLCLATHIMDSWSPSEALVVSWRLKNPKHSQKALAQELRKSQSTISEALKRAGYDEIQLMLDYYRERIGELCQSSSPITGKSIILDDLFCKLTVPFYN</sequence>
<dbReference type="EMBL" id="DSVL01000152">
    <property type="protein sequence ID" value="HFH28855.1"/>
    <property type="molecule type" value="Genomic_DNA"/>
</dbReference>
<dbReference type="InterPro" id="IPR032580">
    <property type="entry name" value="SatD"/>
</dbReference>
<reference evidence="1" key="1">
    <citation type="journal article" date="2020" name="mSystems">
        <title>Genome- and Community-Level Interaction Insights into Carbon Utilization and Element Cycling Functions of Hydrothermarchaeota in Hydrothermal Sediment.</title>
        <authorList>
            <person name="Zhou Z."/>
            <person name="Liu Y."/>
            <person name="Xu W."/>
            <person name="Pan J."/>
            <person name="Luo Z.H."/>
            <person name="Li M."/>
        </authorList>
    </citation>
    <scope>NUCLEOTIDE SEQUENCE [LARGE SCALE GENOMIC DNA]</scope>
    <source>
        <strain evidence="1">SpSt-503</strain>
    </source>
</reference>
<name>A0A7C3EFH4_9SPIR</name>
<evidence type="ECO:0000313" key="1">
    <source>
        <dbReference type="EMBL" id="HFH28855.1"/>
    </source>
</evidence>
<accession>A0A7C3EFH4</accession>
<organism evidence="1">
    <name type="scientific">Gracilinema caldarium</name>
    <dbReference type="NCBI Taxonomy" id="215591"/>
    <lineage>
        <taxon>Bacteria</taxon>
        <taxon>Pseudomonadati</taxon>
        <taxon>Spirochaetota</taxon>
        <taxon>Spirochaetia</taxon>
        <taxon>Spirochaetales</taxon>
        <taxon>Breznakiellaceae</taxon>
        <taxon>Gracilinema</taxon>
    </lineage>
</organism>
<dbReference type="Pfam" id="PF16264">
    <property type="entry name" value="SatD"/>
    <property type="match status" value="1"/>
</dbReference>
<protein>
    <submittedName>
        <fullName evidence="1">Transcriptional regulator</fullName>
    </submittedName>
</protein>
<proteinExistence type="predicted"/>
<dbReference type="AlphaFoldDB" id="A0A7C3EFH4"/>
<gene>
    <name evidence="1" type="ORF">ENS59_05000</name>
</gene>